<keyword evidence="1" id="KW-0472">Membrane</keyword>
<dbReference type="EMBL" id="CP039126">
    <property type="protein sequence ID" value="QMW81167.1"/>
    <property type="molecule type" value="Genomic_DNA"/>
</dbReference>
<dbReference type="PANTHER" id="PTHR34220:SF7">
    <property type="entry name" value="SENSOR HISTIDINE KINASE YPDA"/>
    <property type="match status" value="1"/>
</dbReference>
<dbReference type="Gene3D" id="3.30.565.10">
    <property type="entry name" value="Histidine kinase-like ATPase, C-terminal domain"/>
    <property type="match status" value="1"/>
</dbReference>
<evidence type="ECO:0000256" key="1">
    <source>
        <dbReference type="SAM" id="Phobius"/>
    </source>
</evidence>
<gene>
    <name evidence="3" type="ORF">E5259_28380</name>
</gene>
<dbReference type="Pfam" id="PF06580">
    <property type="entry name" value="His_kinase"/>
    <property type="match status" value="1"/>
</dbReference>
<dbReference type="PANTHER" id="PTHR34220">
    <property type="entry name" value="SENSOR HISTIDINE KINASE YPDA"/>
    <property type="match status" value="1"/>
</dbReference>
<keyword evidence="3" id="KW-0418">Kinase</keyword>
<keyword evidence="1" id="KW-1133">Transmembrane helix</keyword>
<evidence type="ECO:0000313" key="3">
    <source>
        <dbReference type="EMBL" id="QMW81167.1"/>
    </source>
</evidence>
<dbReference type="SUPFAM" id="SSF55874">
    <property type="entry name" value="ATPase domain of HSP90 chaperone/DNA topoisomerase II/histidine kinase"/>
    <property type="match status" value="1"/>
</dbReference>
<evidence type="ECO:0000259" key="2">
    <source>
        <dbReference type="SMART" id="SM00387"/>
    </source>
</evidence>
<organism evidence="3 4">
    <name type="scientific">Blautia producta</name>
    <dbReference type="NCBI Taxonomy" id="33035"/>
    <lineage>
        <taxon>Bacteria</taxon>
        <taxon>Bacillati</taxon>
        <taxon>Bacillota</taxon>
        <taxon>Clostridia</taxon>
        <taxon>Lachnospirales</taxon>
        <taxon>Lachnospiraceae</taxon>
        <taxon>Blautia</taxon>
    </lineage>
</organism>
<feature type="domain" description="Histidine kinase/HSP90-like ATPase" evidence="2">
    <location>
        <begin position="474"/>
        <end position="589"/>
    </location>
</feature>
<dbReference type="InterPro" id="IPR050640">
    <property type="entry name" value="Bact_2-comp_sensor_kinase"/>
</dbReference>
<dbReference type="GO" id="GO:0000155">
    <property type="term" value="F:phosphorelay sensor kinase activity"/>
    <property type="evidence" value="ECO:0007669"/>
    <property type="project" value="InterPro"/>
</dbReference>
<name>A0A7G5N2S4_9FIRM</name>
<dbReference type="SUPFAM" id="SSF158472">
    <property type="entry name" value="HAMP domain-like"/>
    <property type="match status" value="1"/>
</dbReference>
<dbReference type="InterPro" id="IPR036890">
    <property type="entry name" value="HATPase_C_sf"/>
</dbReference>
<dbReference type="InterPro" id="IPR010559">
    <property type="entry name" value="Sig_transdc_His_kin_internal"/>
</dbReference>
<keyword evidence="1" id="KW-0812">Transmembrane</keyword>
<keyword evidence="3" id="KW-0808">Transferase</keyword>
<dbReference type="InterPro" id="IPR003594">
    <property type="entry name" value="HATPase_dom"/>
</dbReference>
<dbReference type="Gene3D" id="6.10.340.10">
    <property type="match status" value="1"/>
</dbReference>
<sequence>MEKAMKYKISKLLKSFRDCIYRISVQHLVAALLILLITVSTLAITGISYTLSEQIISDKTSKYCIDILNEISANIHTKLKEVDSLTTYICYNETIQSQINKMNHAKGDSFLYEKKILEKELINMTVANESLKEMTILTSSGQSAWISQPYPEFTSSSPILDTLYSQQGSLSWLTLEREHTPMIIAGRTINDLGVQKIIGYFLVRFDDKLLTDILEQKEYFKDGRLCIVDDKGTILSSNQAGESGKVYPSFDLLTEDTISRKLDDSQEWLTSCIIPGSEWRLVSTIPNISYEKEIIWLRGCVIVIALAMIIAAIFISIAVTKQLFIPLDKLCQMMKSVGKGDFNVYKPAYYQNDIGILYDYFIDMVKEVQNLIQTTNQQQILLQKTELNSLRMQINPHFIYNTLESIKWIAYMNGNKEIVVMVKALGDFMRCNISGPEFITIEKELENIHCYLTIQKFRYNDKLDVQIDIPPELYRAKIPKLLIQPLIENSIVHGLEQKAGNGEIIIKGTREQEDVIIDIIDNGIGFSKLSLENLDLDFISPEDTRKNGGLGMKNVHQRIKMYYGESYGLSVTSEYGIRTCVRIRIPYQEL</sequence>
<dbReference type="SMART" id="SM00387">
    <property type="entry name" value="HATPase_c"/>
    <property type="match status" value="1"/>
</dbReference>
<protein>
    <submittedName>
        <fullName evidence="3">Sensor histidine kinase</fullName>
    </submittedName>
</protein>
<accession>A0A7G5N2S4</accession>
<evidence type="ECO:0000313" key="4">
    <source>
        <dbReference type="Proteomes" id="UP000515789"/>
    </source>
</evidence>
<reference evidence="3 4" key="1">
    <citation type="submission" date="2019-04" db="EMBL/GenBank/DDBJ databases">
        <authorList>
            <person name="Schori C."/>
            <person name="Ahrens C."/>
        </authorList>
    </citation>
    <scope>NUCLEOTIDE SEQUENCE [LARGE SCALE GENOMIC DNA]</scope>
    <source>
        <strain evidence="3 4">DSM 2950</strain>
    </source>
</reference>
<dbReference type="AlphaFoldDB" id="A0A7G5N2S4"/>
<dbReference type="Pfam" id="PF02518">
    <property type="entry name" value="HATPase_c"/>
    <property type="match status" value="1"/>
</dbReference>
<dbReference type="GO" id="GO:0016020">
    <property type="term" value="C:membrane"/>
    <property type="evidence" value="ECO:0007669"/>
    <property type="project" value="InterPro"/>
</dbReference>
<proteinExistence type="predicted"/>
<dbReference type="Proteomes" id="UP000515789">
    <property type="component" value="Chromosome"/>
</dbReference>
<feature type="transmembrane region" description="Helical" evidence="1">
    <location>
        <begin position="295"/>
        <end position="319"/>
    </location>
</feature>